<organism evidence="2 3">
    <name type="scientific">Babesia caballi</name>
    <dbReference type="NCBI Taxonomy" id="5871"/>
    <lineage>
        <taxon>Eukaryota</taxon>
        <taxon>Sar</taxon>
        <taxon>Alveolata</taxon>
        <taxon>Apicomplexa</taxon>
        <taxon>Aconoidasida</taxon>
        <taxon>Piroplasmida</taxon>
        <taxon>Babesiidae</taxon>
        <taxon>Babesia</taxon>
    </lineage>
</organism>
<evidence type="ECO:0000313" key="3">
    <source>
        <dbReference type="Proteomes" id="UP001497744"/>
    </source>
</evidence>
<feature type="region of interest" description="Disordered" evidence="1">
    <location>
        <begin position="306"/>
        <end position="356"/>
    </location>
</feature>
<protein>
    <submittedName>
        <fullName evidence="2">Membrane protein, putative</fullName>
    </submittedName>
</protein>
<sequence>MCGRVCVAGAARERRRRRLTRCFDVGPFVEKCEAASRLGGGAAVGEHPRLLRRARRAATAAAPQREDGRGRELVPARLHPRQPNQHRALLHGRRVHLAEGGVRAGLREGERGDEGPGGLLALDLECAGRHARGVQAGRGTREGVHSEGGGGVQRLQVGCATGGATRGRYVFGTGLGVTGSSVLLRLKCARCSSRGASLVVVNIDTGSKSAFAMDAKGNVFKPKGGDTDGHRRCTSSATGAAVALAALRAMAHFDNQAQDLIVLITERNLPYAAGTRQFLDDYFGRAHFKWHSGWLHHAPVRGELRGARRRRAQPGRADLLPGDRGEPGARRRARRTLGARRQDGAERASAPASRGAAGAEHIFLHAHLREAGGAGGGEHRGEAAARPGGDDADAQQRGDGAGAELQLIPAGVSRPHLAGVGLRPDHPGAAAGSDGGSRLLDLHLGFPRACGGALPLFGELLLGDMAVLSLPPQGRELELRQPGRGELVAGPCGARAPFDRRRCRGGAECPSLQGAAAAARV</sequence>
<dbReference type="GeneID" id="94196527"/>
<comment type="caution">
    <text evidence="2">The sequence shown here is derived from an EMBL/GenBank/DDBJ whole genome shotgun (WGS) entry which is preliminary data.</text>
</comment>
<dbReference type="AlphaFoldDB" id="A0AAV4LYY5"/>
<reference evidence="2 3" key="1">
    <citation type="submission" date="2021-06" db="EMBL/GenBank/DDBJ databases">
        <title>Genome sequence of Babesia caballi.</title>
        <authorList>
            <person name="Yamagishi J."/>
            <person name="Kidaka T."/>
            <person name="Ochi A."/>
        </authorList>
    </citation>
    <scope>NUCLEOTIDE SEQUENCE [LARGE SCALE GENOMIC DNA]</scope>
    <source>
        <strain evidence="2">USDA-D6B2</strain>
    </source>
</reference>
<gene>
    <name evidence="2" type="ORF">BcabD6B2_44810</name>
</gene>
<dbReference type="EMBL" id="BPLF01000004">
    <property type="protein sequence ID" value="GIX65046.1"/>
    <property type="molecule type" value="Genomic_DNA"/>
</dbReference>
<dbReference type="RefSeq" id="XP_067717115.1">
    <property type="nucleotide sequence ID" value="XM_067861014.1"/>
</dbReference>
<keyword evidence="3" id="KW-1185">Reference proteome</keyword>
<feature type="compositionally biased region" description="Low complexity" evidence="1">
    <location>
        <begin position="347"/>
        <end position="356"/>
    </location>
</feature>
<name>A0AAV4LYY5_BABCB</name>
<feature type="region of interest" description="Disordered" evidence="1">
    <location>
        <begin position="371"/>
        <end position="399"/>
    </location>
</feature>
<accession>A0AAV4LYY5</accession>
<proteinExistence type="predicted"/>
<dbReference type="Proteomes" id="UP001497744">
    <property type="component" value="Unassembled WGS sequence"/>
</dbReference>
<evidence type="ECO:0000256" key="1">
    <source>
        <dbReference type="SAM" id="MobiDB-lite"/>
    </source>
</evidence>
<evidence type="ECO:0000313" key="2">
    <source>
        <dbReference type="EMBL" id="GIX65046.1"/>
    </source>
</evidence>